<dbReference type="PaxDb" id="55529-EKX37549"/>
<evidence type="ECO:0000256" key="2">
    <source>
        <dbReference type="SAM" id="MobiDB-lite"/>
    </source>
</evidence>
<keyword evidence="5" id="KW-1185">Reference proteome</keyword>
<reference evidence="4" key="3">
    <citation type="submission" date="2016-03" db="UniProtKB">
        <authorList>
            <consortium name="EnsemblProtists"/>
        </authorList>
    </citation>
    <scope>IDENTIFICATION</scope>
</reference>
<feature type="compositionally biased region" description="Basic and acidic residues" evidence="2">
    <location>
        <begin position="222"/>
        <end position="243"/>
    </location>
</feature>
<evidence type="ECO:0000313" key="3">
    <source>
        <dbReference type="EMBL" id="EKX37549.1"/>
    </source>
</evidence>
<accession>L1INT5</accession>
<dbReference type="HOGENOM" id="CLU_487026_0_0_1"/>
<dbReference type="AlphaFoldDB" id="L1INT5"/>
<dbReference type="Proteomes" id="UP000011087">
    <property type="component" value="Unassembled WGS sequence"/>
</dbReference>
<dbReference type="EMBL" id="JH993058">
    <property type="protein sequence ID" value="EKX37549.1"/>
    <property type="molecule type" value="Genomic_DNA"/>
</dbReference>
<feature type="region of interest" description="Disordered" evidence="2">
    <location>
        <begin position="184"/>
        <end position="290"/>
    </location>
</feature>
<evidence type="ECO:0000313" key="4">
    <source>
        <dbReference type="EnsemblProtists" id="EKX37549"/>
    </source>
</evidence>
<proteinExistence type="predicted"/>
<sequence length="560" mass="62988">MRRPPPRAPGWEWNATEGEQDRSPTALAHHSFMQVHPAMMSEETSHHAMEGSMNCNPPFFPPPFSQQFHTAAFFPFGSPSIAAPQPHPSLPIDHPHGVFFYPPLLPHPHPTAAQIVFHGAPNPLHPHPLMPPAMQETHSSLPEQHMPFPVHNRLCHPYGSSFYDPVSGTGSSTSLEPNRDLLRNEEKQDHGPSPQQVRTSVLQTMDEQGDGSRSTKKRILTRKPESPDRKPSNRPEERREVGLRKGFPQAADALDVNRRPLINNEAKRKKREVPTKQRSGPRPGNVDVQYDDHLPEDAVEQLERLLDEVVRADRDMENLSQELRGLNLSMDGESWRRTDDETSLLESGEERLLALDLSPDSPIFSLDQGATHTCHTLKTHEMQGDRSFNLDVSAESAYAREVEEGRGDGGQDSLEEGVSLQEAPDPEADASMRRTLHRSHSDTDALTSPSHTESSRKRELKKSRASKRSMVPESPRSVGDPLLESEQDLLLECSTILSYEMDKLNRSGFVRYNGFFPSKIKKLERILNALTQEDDDLNALHMELRSTLYEESETVRASTP</sequence>
<dbReference type="EnsemblProtists" id="EKX37549">
    <property type="protein sequence ID" value="EKX37549"/>
    <property type="gene ID" value="GUITHDRAFT_116357"/>
</dbReference>
<dbReference type="RefSeq" id="XP_005824529.1">
    <property type="nucleotide sequence ID" value="XM_005824472.1"/>
</dbReference>
<keyword evidence="1" id="KW-0175">Coiled coil</keyword>
<evidence type="ECO:0000313" key="5">
    <source>
        <dbReference type="Proteomes" id="UP000011087"/>
    </source>
</evidence>
<organism evidence="3">
    <name type="scientific">Guillardia theta (strain CCMP2712)</name>
    <name type="common">Cryptophyte</name>
    <dbReference type="NCBI Taxonomy" id="905079"/>
    <lineage>
        <taxon>Eukaryota</taxon>
        <taxon>Cryptophyceae</taxon>
        <taxon>Pyrenomonadales</taxon>
        <taxon>Geminigeraceae</taxon>
        <taxon>Guillardia</taxon>
    </lineage>
</organism>
<name>L1INT5_GUITC</name>
<protein>
    <submittedName>
        <fullName evidence="3 4">Uncharacterized protein</fullName>
    </submittedName>
</protein>
<dbReference type="KEGG" id="gtt:GUITHDRAFT_116357"/>
<feature type="compositionally biased region" description="Basic residues" evidence="2">
    <location>
        <begin position="458"/>
        <end position="467"/>
    </location>
</feature>
<feature type="region of interest" description="Disordered" evidence="2">
    <location>
        <begin position="421"/>
        <end position="481"/>
    </location>
</feature>
<evidence type="ECO:0000256" key="1">
    <source>
        <dbReference type="SAM" id="Coils"/>
    </source>
</evidence>
<feature type="region of interest" description="Disordered" evidence="2">
    <location>
        <begin position="1"/>
        <end position="25"/>
    </location>
</feature>
<feature type="coiled-coil region" evidence="1">
    <location>
        <begin position="299"/>
        <end position="329"/>
    </location>
</feature>
<reference evidence="5" key="2">
    <citation type="submission" date="2012-11" db="EMBL/GenBank/DDBJ databases">
        <authorList>
            <person name="Kuo A."/>
            <person name="Curtis B.A."/>
            <person name="Tanifuji G."/>
            <person name="Burki F."/>
            <person name="Gruber A."/>
            <person name="Irimia M."/>
            <person name="Maruyama S."/>
            <person name="Arias M.C."/>
            <person name="Ball S.G."/>
            <person name="Gile G.H."/>
            <person name="Hirakawa Y."/>
            <person name="Hopkins J.F."/>
            <person name="Rensing S.A."/>
            <person name="Schmutz J."/>
            <person name="Symeonidi A."/>
            <person name="Elias M."/>
            <person name="Eveleigh R.J."/>
            <person name="Herman E.K."/>
            <person name="Klute M.J."/>
            <person name="Nakayama T."/>
            <person name="Obornik M."/>
            <person name="Reyes-Prieto A."/>
            <person name="Armbrust E.V."/>
            <person name="Aves S.J."/>
            <person name="Beiko R.G."/>
            <person name="Coutinho P."/>
            <person name="Dacks J.B."/>
            <person name="Durnford D.G."/>
            <person name="Fast N.M."/>
            <person name="Green B.R."/>
            <person name="Grisdale C."/>
            <person name="Hempe F."/>
            <person name="Henrissat B."/>
            <person name="Hoppner M.P."/>
            <person name="Ishida K.-I."/>
            <person name="Kim E."/>
            <person name="Koreny L."/>
            <person name="Kroth P.G."/>
            <person name="Liu Y."/>
            <person name="Malik S.-B."/>
            <person name="Maier U.G."/>
            <person name="McRose D."/>
            <person name="Mock T."/>
            <person name="Neilson J.A."/>
            <person name="Onodera N.T."/>
            <person name="Poole A.M."/>
            <person name="Pritham E.J."/>
            <person name="Richards T.A."/>
            <person name="Rocap G."/>
            <person name="Roy S.W."/>
            <person name="Sarai C."/>
            <person name="Schaack S."/>
            <person name="Shirato S."/>
            <person name="Slamovits C.H."/>
            <person name="Spencer D.F."/>
            <person name="Suzuki S."/>
            <person name="Worden A.Z."/>
            <person name="Zauner S."/>
            <person name="Barry K."/>
            <person name="Bell C."/>
            <person name="Bharti A.K."/>
            <person name="Crow J.A."/>
            <person name="Grimwood J."/>
            <person name="Kramer R."/>
            <person name="Lindquist E."/>
            <person name="Lucas S."/>
            <person name="Salamov A."/>
            <person name="McFadden G.I."/>
            <person name="Lane C.E."/>
            <person name="Keeling P.J."/>
            <person name="Gray M.W."/>
            <person name="Grigoriev I.V."/>
            <person name="Archibald J.M."/>
        </authorList>
    </citation>
    <scope>NUCLEOTIDE SEQUENCE</scope>
    <source>
        <strain evidence="5">CCMP2712</strain>
    </source>
</reference>
<dbReference type="GeneID" id="17294242"/>
<reference evidence="3 5" key="1">
    <citation type="journal article" date="2012" name="Nature">
        <title>Algal genomes reveal evolutionary mosaicism and the fate of nucleomorphs.</title>
        <authorList>
            <consortium name="DOE Joint Genome Institute"/>
            <person name="Curtis B.A."/>
            <person name="Tanifuji G."/>
            <person name="Burki F."/>
            <person name="Gruber A."/>
            <person name="Irimia M."/>
            <person name="Maruyama S."/>
            <person name="Arias M.C."/>
            <person name="Ball S.G."/>
            <person name="Gile G.H."/>
            <person name="Hirakawa Y."/>
            <person name="Hopkins J.F."/>
            <person name="Kuo A."/>
            <person name="Rensing S.A."/>
            <person name="Schmutz J."/>
            <person name="Symeonidi A."/>
            <person name="Elias M."/>
            <person name="Eveleigh R.J."/>
            <person name="Herman E.K."/>
            <person name="Klute M.J."/>
            <person name="Nakayama T."/>
            <person name="Obornik M."/>
            <person name="Reyes-Prieto A."/>
            <person name="Armbrust E.V."/>
            <person name="Aves S.J."/>
            <person name="Beiko R.G."/>
            <person name="Coutinho P."/>
            <person name="Dacks J.B."/>
            <person name="Durnford D.G."/>
            <person name="Fast N.M."/>
            <person name="Green B.R."/>
            <person name="Grisdale C.J."/>
            <person name="Hempel F."/>
            <person name="Henrissat B."/>
            <person name="Hoppner M.P."/>
            <person name="Ishida K."/>
            <person name="Kim E."/>
            <person name="Koreny L."/>
            <person name="Kroth P.G."/>
            <person name="Liu Y."/>
            <person name="Malik S.B."/>
            <person name="Maier U.G."/>
            <person name="McRose D."/>
            <person name="Mock T."/>
            <person name="Neilson J.A."/>
            <person name="Onodera N.T."/>
            <person name="Poole A.M."/>
            <person name="Pritham E.J."/>
            <person name="Richards T.A."/>
            <person name="Rocap G."/>
            <person name="Roy S.W."/>
            <person name="Sarai C."/>
            <person name="Schaack S."/>
            <person name="Shirato S."/>
            <person name="Slamovits C.H."/>
            <person name="Spencer D.F."/>
            <person name="Suzuki S."/>
            <person name="Worden A.Z."/>
            <person name="Zauner S."/>
            <person name="Barry K."/>
            <person name="Bell C."/>
            <person name="Bharti A.K."/>
            <person name="Crow J.A."/>
            <person name="Grimwood J."/>
            <person name="Kramer R."/>
            <person name="Lindquist E."/>
            <person name="Lucas S."/>
            <person name="Salamov A."/>
            <person name="McFadden G.I."/>
            <person name="Lane C.E."/>
            <person name="Keeling P.J."/>
            <person name="Gray M.W."/>
            <person name="Grigoriev I.V."/>
            <person name="Archibald J.M."/>
        </authorList>
    </citation>
    <scope>NUCLEOTIDE SEQUENCE</scope>
    <source>
        <strain evidence="3 5">CCMP2712</strain>
    </source>
</reference>
<gene>
    <name evidence="3" type="ORF">GUITHDRAFT_116357</name>
</gene>
<feature type="compositionally biased region" description="Polar residues" evidence="2">
    <location>
        <begin position="193"/>
        <end position="206"/>
    </location>
</feature>